<name>A0A2T4UBY2_9ACTN</name>
<keyword evidence="2" id="KW-0489">Methyltransferase</keyword>
<dbReference type="OrthoDB" id="9805171at2"/>
<gene>
    <name evidence="2" type="ORF">C7Y72_21570</name>
</gene>
<comment type="caution">
    <text evidence="2">The sequence shown here is derived from an EMBL/GenBank/DDBJ whole genome shotgun (WGS) entry which is preliminary data.</text>
</comment>
<dbReference type="InterPro" id="IPR013216">
    <property type="entry name" value="Methyltransf_11"/>
</dbReference>
<evidence type="ECO:0000313" key="2">
    <source>
        <dbReference type="EMBL" id="PTL54427.1"/>
    </source>
</evidence>
<dbReference type="Proteomes" id="UP000240739">
    <property type="component" value="Unassembled WGS sequence"/>
</dbReference>
<proteinExistence type="predicted"/>
<evidence type="ECO:0000259" key="1">
    <source>
        <dbReference type="Pfam" id="PF08241"/>
    </source>
</evidence>
<dbReference type="GO" id="GO:0008757">
    <property type="term" value="F:S-adenosylmethionine-dependent methyltransferase activity"/>
    <property type="evidence" value="ECO:0007669"/>
    <property type="project" value="InterPro"/>
</dbReference>
<dbReference type="AlphaFoldDB" id="A0A2T4UBY2"/>
<sequence length="204" mass="22296">MTEGSIPDTYSGNAYDKYGSRNPLVRRMLRGFWTAFDGLVVPAAPRTVLEVGCGEGVVTAHLAALPGVERAVGLDLDVPKLRPHWAARPDLEFVTGDATRLPFDDGSFDLVCLVEMLQLVPDADAALREALRVSRAGIVVTVPREPLWRILNVARGAHLRRLGNTPGHVHHFSRADASRLLAGHGRLVELRSAFPWTLGRVLAR</sequence>
<dbReference type="GO" id="GO:0032259">
    <property type="term" value="P:methylation"/>
    <property type="evidence" value="ECO:0007669"/>
    <property type="project" value="UniProtKB-KW"/>
</dbReference>
<keyword evidence="2" id="KW-0808">Transferase</keyword>
<dbReference type="InterPro" id="IPR029063">
    <property type="entry name" value="SAM-dependent_MTases_sf"/>
</dbReference>
<feature type="domain" description="Methyltransferase type 11" evidence="1">
    <location>
        <begin position="49"/>
        <end position="137"/>
    </location>
</feature>
<dbReference type="RefSeq" id="WP_107571369.1">
    <property type="nucleotide sequence ID" value="NZ_PYYB01000005.1"/>
</dbReference>
<accession>A0A2T4UBY2</accession>
<dbReference type="EMBL" id="PYYB01000005">
    <property type="protein sequence ID" value="PTL54427.1"/>
    <property type="molecule type" value="Genomic_DNA"/>
</dbReference>
<dbReference type="Gene3D" id="3.40.50.150">
    <property type="entry name" value="Vaccinia Virus protein VP39"/>
    <property type="match status" value="1"/>
</dbReference>
<dbReference type="CDD" id="cd02440">
    <property type="entry name" value="AdoMet_MTases"/>
    <property type="match status" value="1"/>
</dbReference>
<keyword evidence="3" id="KW-1185">Reference proteome</keyword>
<dbReference type="Pfam" id="PF08241">
    <property type="entry name" value="Methyltransf_11"/>
    <property type="match status" value="1"/>
</dbReference>
<protein>
    <submittedName>
        <fullName evidence="2">Class I SAM-dependent methyltransferase</fullName>
    </submittedName>
</protein>
<dbReference type="SUPFAM" id="SSF53335">
    <property type="entry name" value="S-adenosyl-L-methionine-dependent methyltransferases"/>
    <property type="match status" value="1"/>
</dbReference>
<evidence type="ECO:0000313" key="3">
    <source>
        <dbReference type="Proteomes" id="UP000240739"/>
    </source>
</evidence>
<reference evidence="2 3" key="1">
    <citation type="submission" date="2018-03" db="EMBL/GenBank/DDBJ databases">
        <title>Aquarubrobacter algicola gen. nov., sp. nov., a novel actinobacterium isolated from shallow eutrophic lake during the end of cyanobacterial harmful algal blooms.</title>
        <authorList>
            <person name="Chun S.J."/>
        </authorList>
    </citation>
    <scope>NUCLEOTIDE SEQUENCE [LARGE SCALE GENOMIC DNA]</scope>
    <source>
        <strain evidence="2 3">Seoho-28</strain>
    </source>
</reference>
<dbReference type="PANTHER" id="PTHR43591">
    <property type="entry name" value="METHYLTRANSFERASE"/>
    <property type="match status" value="1"/>
</dbReference>
<organism evidence="2 3">
    <name type="scientific">Paraconexibacter algicola</name>
    <dbReference type="NCBI Taxonomy" id="2133960"/>
    <lineage>
        <taxon>Bacteria</taxon>
        <taxon>Bacillati</taxon>
        <taxon>Actinomycetota</taxon>
        <taxon>Thermoleophilia</taxon>
        <taxon>Solirubrobacterales</taxon>
        <taxon>Paraconexibacteraceae</taxon>
        <taxon>Paraconexibacter</taxon>
    </lineage>
</organism>